<proteinExistence type="predicted"/>
<sequence length="79" mass="8610">MPVSSLQGGKISPAAIIVPWTTLPGFMLMADGSLCALNINARSMELNAVLAYQPHKKQRRGRIPRMACQVTASRSHLFC</sequence>
<name>A0A5P6A909_RAOPL</name>
<dbReference type="AlphaFoldDB" id="A0A5P6A909"/>
<reference evidence="1" key="1">
    <citation type="submission" date="2018-05" db="EMBL/GenBank/DDBJ databases">
        <title>Bacterial isolates from healthy term breastfed infants carrying antibiotic resistance genes.</title>
        <authorList>
            <person name="Casaburi G."/>
        </authorList>
    </citation>
    <scope>NUCLEOTIDE SEQUENCE [LARGE SCALE GENOMIC DNA]</scope>
    <source>
        <strain evidence="1">7084_4</strain>
    </source>
</reference>
<organism evidence="1">
    <name type="scientific">Raoultella planticola</name>
    <name type="common">Klebsiella planticola</name>
    <dbReference type="NCBI Taxonomy" id="575"/>
    <lineage>
        <taxon>Bacteria</taxon>
        <taxon>Pseudomonadati</taxon>
        <taxon>Pseudomonadota</taxon>
        <taxon>Gammaproteobacteria</taxon>
        <taxon>Enterobacterales</taxon>
        <taxon>Enterobacteriaceae</taxon>
        <taxon>Klebsiella/Raoultella group</taxon>
        <taxon>Raoultella</taxon>
    </lineage>
</organism>
<gene>
    <name evidence="1" type="ORF">DMB90_00615</name>
</gene>
<protein>
    <submittedName>
        <fullName evidence="1">Type I toxin-antitoxin system hok family toxin</fullName>
    </submittedName>
</protein>
<dbReference type="EMBL" id="CP029752">
    <property type="protein sequence ID" value="QFG76382.1"/>
    <property type="molecule type" value="Genomic_DNA"/>
</dbReference>
<accession>A0A5P6A909</accession>
<evidence type="ECO:0000313" key="1">
    <source>
        <dbReference type="EMBL" id="QFG76382.1"/>
    </source>
</evidence>